<dbReference type="InterPro" id="IPR050177">
    <property type="entry name" value="Lipid_A_modif_metabolic_enz"/>
</dbReference>
<dbReference type="HOGENOM" id="CLU_007383_6_8_1"/>
<dbReference type="PANTHER" id="PTHR43245:SF51">
    <property type="entry name" value="SHORT CHAIN DEHYDROGENASE_REDUCTASE FAMILY 42E, MEMBER 2"/>
    <property type="match status" value="1"/>
</dbReference>
<keyword evidence="2" id="KW-0560">Oxidoreductase</keyword>
<evidence type="ECO:0000259" key="3">
    <source>
        <dbReference type="Pfam" id="PF01073"/>
    </source>
</evidence>
<dbReference type="InterPro" id="IPR002225">
    <property type="entry name" value="3Beta_OHSteriod_DH/Estase"/>
</dbReference>
<evidence type="ECO:0000313" key="6">
    <source>
        <dbReference type="Proteomes" id="UP000017200"/>
    </source>
</evidence>
<reference evidence="5" key="4">
    <citation type="submission" date="2015-06" db="UniProtKB">
        <authorList>
            <consortium name="EnsemblFungi"/>
        </authorList>
    </citation>
    <scope>IDENTIFICATION</scope>
</reference>
<protein>
    <recommendedName>
        <fullName evidence="3">3-beta hydroxysteroid dehydrogenase/isomerase domain-containing protein</fullName>
    </recommendedName>
</protein>
<dbReference type="Pfam" id="PF01073">
    <property type="entry name" value="3Beta_HSD"/>
    <property type="match status" value="1"/>
</dbReference>
<dbReference type="SUPFAM" id="SSF51735">
    <property type="entry name" value="NAD(P)-binding Rossmann-fold domains"/>
    <property type="match status" value="1"/>
</dbReference>
<gene>
    <name evidence="4" type="ORF">MVLG_04518</name>
</gene>
<dbReference type="InParanoid" id="U5HBG8"/>
<dbReference type="FunCoup" id="U5HBG8">
    <property type="interactions" value="126"/>
</dbReference>
<feature type="domain" description="3-beta hydroxysteroid dehydrogenase/isomerase" evidence="3">
    <location>
        <begin position="18"/>
        <end position="236"/>
    </location>
</feature>
<dbReference type="PANTHER" id="PTHR43245">
    <property type="entry name" value="BIFUNCTIONAL POLYMYXIN RESISTANCE PROTEIN ARNA"/>
    <property type="match status" value="1"/>
</dbReference>
<evidence type="ECO:0000256" key="1">
    <source>
        <dbReference type="ARBA" id="ARBA00009219"/>
    </source>
</evidence>
<sequence>MASKVSELYKASPDESFAVIGGEGFLGQALVQGLQRAFPSHRVTSLGLTQRTFTPGYRFFRTDITSETSLSQSFKNAGATTVFHMASPHAGAETELCENVNVVGTANVIKACRNAKVTKLIFTSSVTVCFDAEAMRNVDERLPTTSKVDPPYVSTKVKAEKLVIEANGKAGLLTCSIRLCGIFGAGDRQVVPGFMRLLKARQTCFQLGSNKYLFDFVHVANVVHAHILASSRMHDAPLPLSDLSKPLPVISIDTPRRSLPISTHTDVVTSPPPADPPIPHRRNRFNHFYDVLDRSVLAVPGQIFIITNGEPVAFWSFARALWYAYNGHVPAFTLQIPETMGMALATVAEAAAWLRGIPKEECGLPRVHVQYVVSDMYFDIEKARRVLGYEPIISLQNGIKEAIEDYKNAEAAALASKESSSGKKTKSQ</sequence>
<dbReference type="GO" id="GO:0016616">
    <property type="term" value="F:oxidoreductase activity, acting on the CH-OH group of donors, NAD or NADP as acceptor"/>
    <property type="evidence" value="ECO:0007669"/>
    <property type="project" value="InterPro"/>
</dbReference>
<dbReference type="EMBL" id="GL541693">
    <property type="protein sequence ID" value="KDE05078.1"/>
    <property type="molecule type" value="Genomic_DNA"/>
</dbReference>
<dbReference type="Gene3D" id="3.40.50.720">
    <property type="entry name" value="NAD(P)-binding Rossmann-like Domain"/>
    <property type="match status" value="2"/>
</dbReference>
<dbReference type="InterPro" id="IPR036291">
    <property type="entry name" value="NAD(P)-bd_dom_sf"/>
</dbReference>
<dbReference type="AlphaFoldDB" id="U5HBG8"/>
<proteinExistence type="inferred from homology"/>
<dbReference type="STRING" id="683840.U5HBG8"/>
<name>U5HBG8_USTV1</name>
<evidence type="ECO:0000313" key="4">
    <source>
        <dbReference type="EMBL" id="KDE05078.1"/>
    </source>
</evidence>
<keyword evidence="6" id="KW-1185">Reference proteome</keyword>
<reference evidence="6" key="1">
    <citation type="submission" date="2010-11" db="EMBL/GenBank/DDBJ databases">
        <title>The genome sequence of Microbotryum violaceum strain p1A1 Lamole.</title>
        <authorList>
            <person name="Cuomo C."/>
            <person name="Perlin M."/>
            <person name="Young S.K."/>
            <person name="Zeng Q."/>
            <person name="Gargeya S."/>
            <person name="Alvarado L."/>
            <person name="Berlin A."/>
            <person name="Chapman S.B."/>
            <person name="Chen Z."/>
            <person name="Freedman E."/>
            <person name="Gellesch M."/>
            <person name="Goldberg J."/>
            <person name="Griggs A."/>
            <person name="Gujja S."/>
            <person name="Heilman E."/>
            <person name="Heiman D."/>
            <person name="Howarth C."/>
            <person name="Mehta T."/>
            <person name="Neiman D."/>
            <person name="Pearson M."/>
            <person name="Roberts A."/>
            <person name="Saif S."/>
            <person name="Shea T."/>
            <person name="Shenoy N."/>
            <person name="Sisk P."/>
            <person name="Stolte C."/>
            <person name="Sykes S."/>
            <person name="White J."/>
            <person name="Yandava C."/>
            <person name="Haas B."/>
            <person name="Nusbaum C."/>
            <person name="Birren B."/>
        </authorList>
    </citation>
    <scope>NUCLEOTIDE SEQUENCE [LARGE SCALE GENOMIC DNA]</scope>
    <source>
        <strain evidence="6">p1A1 Lamole</strain>
    </source>
</reference>
<dbReference type="Proteomes" id="UP000017200">
    <property type="component" value="Unassembled WGS sequence"/>
</dbReference>
<dbReference type="OrthoDB" id="10058185at2759"/>
<dbReference type="EMBL" id="AEIJ01000448">
    <property type="status" value="NOT_ANNOTATED_CDS"/>
    <property type="molecule type" value="Genomic_DNA"/>
</dbReference>
<comment type="similarity">
    <text evidence="1">Belongs to the 3-beta-HSD family.</text>
</comment>
<dbReference type="EnsemblFungi" id="MVLG_04518T0">
    <property type="protein sequence ID" value="MVLG_04518T0"/>
    <property type="gene ID" value="MVLG_04518"/>
</dbReference>
<accession>U5HBG8</accession>
<organism evidence="4">
    <name type="scientific">Microbotryum lychnidis-dioicae (strain p1A1 Lamole / MvSl-1064)</name>
    <name type="common">Anther smut fungus</name>
    <dbReference type="NCBI Taxonomy" id="683840"/>
    <lineage>
        <taxon>Eukaryota</taxon>
        <taxon>Fungi</taxon>
        <taxon>Dikarya</taxon>
        <taxon>Basidiomycota</taxon>
        <taxon>Pucciniomycotina</taxon>
        <taxon>Microbotryomycetes</taxon>
        <taxon>Microbotryales</taxon>
        <taxon>Microbotryaceae</taxon>
        <taxon>Microbotryum</taxon>
    </lineage>
</organism>
<reference evidence="4 6" key="3">
    <citation type="journal article" date="2015" name="BMC Genomics">
        <title>Sex and parasites: genomic and transcriptomic analysis of Microbotryum lychnidis-dioicae, the biotrophic and plant-castrating anther smut fungus.</title>
        <authorList>
            <person name="Perlin M.H."/>
            <person name="Amselem J."/>
            <person name="Fontanillas E."/>
            <person name="Toh S.S."/>
            <person name="Chen Z."/>
            <person name="Goldberg J."/>
            <person name="Duplessis S."/>
            <person name="Henrissat B."/>
            <person name="Young S."/>
            <person name="Zeng Q."/>
            <person name="Aguileta G."/>
            <person name="Petit E."/>
            <person name="Badouin H."/>
            <person name="Andrews J."/>
            <person name="Razeeq D."/>
            <person name="Gabaldon T."/>
            <person name="Quesneville H."/>
            <person name="Giraud T."/>
            <person name="Hood M.E."/>
            <person name="Schultz D.J."/>
            <person name="Cuomo C.A."/>
        </authorList>
    </citation>
    <scope>NUCLEOTIDE SEQUENCE [LARGE SCALE GENOMIC DNA]</scope>
    <source>
        <strain evidence="6">p1A1 Lamole</strain>
        <strain evidence="4">P1A1 Lamole</strain>
    </source>
</reference>
<evidence type="ECO:0000256" key="2">
    <source>
        <dbReference type="ARBA" id="ARBA00023002"/>
    </source>
</evidence>
<evidence type="ECO:0000313" key="5">
    <source>
        <dbReference type="EnsemblFungi" id="MVLG_04518T0"/>
    </source>
</evidence>
<dbReference type="OMA" id="LAILMEM"/>
<reference evidence="4" key="2">
    <citation type="submission" date="2010-11" db="EMBL/GenBank/DDBJ databases">
        <authorList>
            <consortium name="The Broad Institute Genome Sequencing Platform"/>
            <person name="Earl A."/>
            <person name="Ward D."/>
            <person name="Feldgarden M."/>
            <person name="Gevers D."/>
            <person name="Butler R."/>
            <person name="Young S.K."/>
            <person name="Zeng Q."/>
            <person name="Gargeya S."/>
            <person name="Fitzgerald M."/>
            <person name="Haas B."/>
            <person name="Abouelleil A."/>
            <person name="Alvarado L."/>
            <person name="Arachchi H.M."/>
            <person name="Berlin A."/>
            <person name="Brown A."/>
            <person name="Chapman S.B."/>
            <person name="Chen Z."/>
            <person name="Dunbar C."/>
            <person name="Freedman E."/>
            <person name="Gearin G."/>
            <person name="Gellesch M."/>
            <person name="Goldberg J."/>
            <person name="Griggs A."/>
            <person name="Gujja S."/>
            <person name="Heilman E."/>
            <person name="Heiman D."/>
            <person name="Howarth C."/>
            <person name="Larson L."/>
            <person name="Lui A."/>
            <person name="MacDonald P.J.P."/>
            <person name="Mehta T."/>
            <person name="Montmayeur A."/>
            <person name="Murphy C."/>
            <person name="Neiman D."/>
            <person name="Pearson M."/>
            <person name="Priest M."/>
            <person name="Roberts A."/>
            <person name="Saif S."/>
            <person name="Shea T."/>
            <person name="Shenoy N."/>
            <person name="Sisk P."/>
            <person name="Stolte C."/>
            <person name="Sykes S."/>
            <person name="White J."/>
            <person name="Yandava C."/>
            <person name="Wortman J."/>
            <person name="Nusbaum C."/>
            <person name="Birren B."/>
        </authorList>
    </citation>
    <scope>NUCLEOTIDE SEQUENCE</scope>
    <source>
        <strain evidence="4">P1A1 Lamole</strain>
    </source>
</reference>
<dbReference type="GO" id="GO:0006694">
    <property type="term" value="P:steroid biosynthetic process"/>
    <property type="evidence" value="ECO:0007669"/>
    <property type="project" value="InterPro"/>
</dbReference>